<evidence type="ECO:0000313" key="10">
    <source>
        <dbReference type="Proteomes" id="UP000198889"/>
    </source>
</evidence>
<dbReference type="InterPro" id="IPR010656">
    <property type="entry name" value="DctM"/>
</dbReference>
<evidence type="ECO:0000256" key="6">
    <source>
        <dbReference type="ARBA" id="ARBA00023136"/>
    </source>
</evidence>
<name>A0A1G4SEU6_9HYPH</name>
<comment type="similarity">
    <text evidence="7">Belongs to the TRAP transporter large permease family.</text>
</comment>
<feature type="transmembrane region" description="Helical" evidence="7">
    <location>
        <begin position="170"/>
        <end position="193"/>
    </location>
</feature>
<evidence type="ECO:0000256" key="2">
    <source>
        <dbReference type="ARBA" id="ARBA00022475"/>
    </source>
</evidence>
<keyword evidence="6 7" id="KW-0472">Membrane</keyword>
<evidence type="ECO:0000256" key="1">
    <source>
        <dbReference type="ARBA" id="ARBA00004429"/>
    </source>
</evidence>
<keyword evidence="5 7" id="KW-1133">Transmembrane helix</keyword>
<dbReference type="PANTHER" id="PTHR33362:SF2">
    <property type="entry name" value="TRAP TRANSPORTER LARGE PERMEASE PROTEIN"/>
    <property type="match status" value="1"/>
</dbReference>
<keyword evidence="3 7" id="KW-0997">Cell inner membrane</keyword>
<dbReference type="Proteomes" id="UP000198889">
    <property type="component" value="Unassembled WGS sequence"/>
</dbReference>
<feature type="transmembrane region" description="Helical" evidence="7">
    <location>
        <begin position="270"/>
        <end position="292"/>
    </location>
</feature>
<feature type="transmembrane region" description="Helical" evidence="7">
    <location>
        <begin position="391"/>
        <end position="412"/>
    </location>
</feature>
<comment type="function">
    <text evidence="7">Part of the tripartite ATP-independent periplasmic (TRAP) transport system.</text>
</comment>
<proteinExistence type="inferred from homology"/>
<feature type="transmembrane region" description="Helical" evidence="7">
    <location>
        <begin position="102"/>
        <end position="122"/>
    </location>
</feature>
<feature type="transmembrane region" description="Helical" evidence="7">
    <location>
        <begin position="134"/>
        <end position="158"/>
    </location>
</feature>
<evidence type="ECO:0000256" key="3">
    <source>
        <dbReference type="ARBA" id="ARBA00022519"/>
    </source>
</evidence>
<keyword evidence="7" id="KW-0813">Transport</keyword>
<keyword evidence="2" id="KW-1003">Cell membrane</keyword>
<dbReference type="GO" id="GO:0022857">
    <property type="term" value="F:transmembrane transporter activity"/>
    <property type="evidence" value="ECO:0007669"/>
    <property type="project" value="UniProtKB-UniRule"/>
</dbReference>
<feature type="domain" description="TRAP C4-dicarboxylate transport system permease DctM subunit" evidence="8">
    <location>
        <begin position="7"/>
        <end position="414"/>
    </location>
</feature>
<sequence>MIALLLFGGFALFLILGVPVAFGIALAALGAILYQGYPMALFGQRLFTSVDSFPLMAIPLFMLAGSLMGHGGITRRIINLALALVGNIRGSLAHVVTTSGVIMGGVSGSGVADVAALGSVMIPEMKKRNYDTGFSAALVASSGSLALILPPSIAIIIYGVSNQASIGDLFLAAIAPGIVIGLGFALYSYFYAVRHGYPTEGRVSGAEKWKRFKEASWALMMPVIIIGGIRMGVFTPTEGGAVVAVYAFLVGLFVYKEFTLADIPKICMEAAIATAVIAAIIAATSLFGWLLTNARLPQTIAGAILGLTENKILLLLLINVMLLVVGMFLDSGPAILLMTPILGPVAAHLGVDPVQFGLVMVINLTIGLLTPPVGTALYLASSISGVPVMRLSTAMLPFIGIMLAVLGLVTYVPGFTSWALSN</sequence>
<feature type="transmembrane region" description="Helical" evidence="7">
    <location>
        <begin position="312"/>
        <end position="329"/>
    </location>
</feature>
<dbReference type="STRING" id="177413.SAMN05660859_2153"/>
<comment type="caution">
    <text evidence="7">Lacks conserved residue(s) required for the propagation of feature annotation.</text>
</comment>
<dbReference type="Pfam" id="PF06808">
    <property type="entry name" value="DctM"/>
    <property type="match status" value="1"/>
</dbReference>
<feature type="transmembrane region" description="Helical" evidence="7">
    <location>
        <begin position="357"/>
        <end position="379"/>
    </location>
</feature>
<evidence type="ECO:0000256" key="5">
    <source>
        <dbReference type="ARBA" id="ARBA00022989"/>
    </source>
</evidence>
<evidence type="ECO:0000256" key="4">
    <source>
        <dbReference type="ARBA" id="ARBA00022692"/>
    </source>
</evidence>
<dbReference type="EMBL" id="FMTP01000003">
    <property type="protein sequence ID" value="SCW67556.1"/>
    <property type="molecule type" value="Genomic_DNA"/>
</dbReference>
<evidence type="ECO:0000259" key="8">
    <source>
        <dbReference type="Pfam" id="PF06808"/>
    </source>
</evidence>
<dbReference type="PANTHER" id="PTHR33362">
    <property type="entry name" value="SIALIC ACID TRAP TRANSPORTER PERMEASE PROTEIN SIAT-RELATED"/>
    <property type="match status" value="1"/>
</dbReference>
<feature type="transmembrane region" description="Helical" evidence="7">
    <location>
        <begin position="334"/>
        <end position="351"/>
    </location>
</feature>
<evidence type="ECO:0000313" key="9">
    <source>
        <dbReference type="EMBL" id="SCW67556.1"/>
    </source>
</evidence>
<dbReference type="GO" id="GO:0005886">
    <property type="term" value="C:plasma membrane"/>
    <property type="evidence" value="ECO:0007669"/>
    <property type="project" value="UniProtKB-SubCell"/>
</dbReference>
<dbReference type="InterPro" id="IPR004681">
    <property type="entry name" value="TRAP_DctM"/>
</dbReference>
<organism evidence="9 10">
    <name type="scientific">Ancylobacter rudongensis</name>
    <dbReference type="NCBI Taxonomy" id="177413"/>
    <lineage>
        <taxon>Bacteria</taxon>
        <taxon>Pseudomonadati</taxon>
        <taxon>Pseudomonadota</taxon>
        <taxon>Alphaproteobacteria</taxon>
        <taxon>Hyphomicrobiales</taxon>
        <taxon>Xanthobacteraceae</taxon>
        <taxon>Ancylobacter</taxon>
    </lineage>
</organism>
<evidence type="ECO:0000256" key="7">
    <source>
        <dbReference type="RuleBase" id="RU369079"/>
    </source>
</evidence>
<reference evidence="10" key="1">
    <citation type="submission" date="2016-10" db="EMBL/GenBank/DDBJ databases">
        <authorList>
            <person name="Varghese N."/>
            <person name="Submissions S."/>
        </authorList>
    </citation>
    <scope>NUCLEOTIDE SEQUENCE [LARGE SCALE GENOMIC DNA]</scope>
    <source>
        <strain evidence="10">CGMCC 1.1761</strain>
    </source>
</reference>
<comment type="subunit">
    <text evidence="7">The complex comprises the extracytoplasmic solute receptor protein and the two transmembrane proteins.</text>
</comment>
<comment type="subcellular location">
    <subcellularLocation>
        <location evidence="1 7">Cell inner membrane</location>
        <topology evidence="1 7">Multi-pass membrane protein</topology>
    </subcellularLocation>
</comment>
<keyword evidence="4 7" id="KW-0812">Transmembrane</keyword>
<gene>
    <name evidence="9" type="ORF">SAMN05660859_2153</name>
</gene>
<keyword evidence="10" id="KW-1185">Reference proteome</keyword>
<feature type="transmembrane region" description="Helical" evidence="7">
    <location>
        <begin position="239"/>
        <end position="258"/>
    </location>
</feature>
<protein>
    <recommendedName>
        <fullName evidence="7">TRAP transporter large permease protein</fullName>
    </recommendedName>
</protein>
<dbReference type="NCBIfam" id="TIGR00786">
    <property type="entry name" value="dctM"/>
    <property type="match status" value="1"/>
</dbReference>
<feature type="transmembrane region" description="Helical" evidence="7">
    <location>
        <begin position="46"/>
        <end position="65"/>
    </location>
</feature>
<dbReference type="AlphaFoldDB" id="A0A1G4SEU6"/>
<accession>A0A1G4SEU6</accession>
<dbReference type="PIRSF" id="PIRSF006066">
    <property type="entry name" value="HI0050"/>
    <property type="match status" value="1"/>
</dbReference>
<dbReference type="RefSeq" id="WP_091439140.1">
    <property type="nucleotide sequence ID" value="NZ_FMTP01000003.1"/>
</dbReference>